<reference evidence="9" key="1">
    <citation type="submission" date="2022-05" db="EMBL/GenBank/DDBJ databases">
        <title>Impact of host demography and evolutionary history on endosymbiont molecular evolution: a test in carpenter ants (Genus Camponotus) and their Blochmannia endosymbionts.</title>
        <authorList>
            <person name="Manthey J.D."/>
            <person name="Giron J.C."/>
            <person name="Hruska J.P."/>
        </authorList>
    </citation>
    <scope>NUCLEOTIDE SEQUENCE</scope>
    <source>
        <strain evidence="9">C-006</strain>
    </source>
</reference>
<dbReference type="InterPro" id="IPR036823">
    <property type="entry name" value="Ribosomal_uS7_dom_sf"/>
</dbReference>
<keyword evidence="6" id="KW-0820">tRNA-binding</keyword>
<evidence type="ECO:0000256" key="6">
    <source>
        <dbReference type="HAMAP-Rule" id="MF_00480"/>
    </source>
</evidence>
<evidence type="ECO:0000256" key="1">
    <source>
        <dbReference type="ARBA" id="ARBA00007151"/>
    </source>
</evidence>
<dbReference type="SUPFAM" id="SSF47973">
    <property type="entry name" value="Ribosomal protein S7"/>
    <property type="match status" value="1"/>
</dbReference>
<comment type="similarity">
    <text evidence="1 6 7">Belongs to the universal ribosomal protein uS7 family.</text>
</comment>
<dbReference type="GO" id="GO:0005840">
    <property type="term" value="C:ribosome"/>
    <property type="evidence" value="ECO:0007669"/>
    <property type="project" value="UniProtKB-KW"/>
</dbReference>
<sequence>MSRRHFIMKRNISPEPKFGSDLLAKFINILMLNGKKSIAETIVYSALNMLSKKFQRNHNKKEEDCLKIFEIALNNVRPIVEVKSRRVGGSTYQVPVEVRLTRRNTLAMRWIIESARKRQDKSMELRLANELIDATENKGNAVKKREEIHRIAESNKAFAHYRW</sequence>
<dbReference type="PANTHER" id="PTHR11205">
    <property type="entry name" value="RIBOSOMAL PROTEIN S7"/>
    <property type="match status" value="1"/>
</dbReference>
<keyword evidence="3 6" id="KW-0694">RNA-binding</keyword>
<keyword evidence="2 6" id="KW-0699">rRNA-binding</keyword>
<organism evidence="9 10">
    <name type="scientific">Candidatus Blochmannia ocreatus</name>
    <name type="common">nom. nud.</name>
    <dbReference type="NCBI Taxonomy" id="251538"/>
    <lineage>
        <taxon>Bacteria</taxon>
        <taxon>Pseudomonadati</taxon>
        <taxon>Pseudomonadota</taxon>
        <taxon>Gammaproteobacteria</taxon>
        <taxon>Enterobacterales</taxon>
        <taxon>Enterobacteriaceae</taxon>
        <taxon>ant endosymbionts</taxon>
        <taxon>Candidatus Blochmanniella</taxon>
    </lineage>
</organism>
<gene>
    <name evidence="6 9" type="primary">rpsG</name>
    <name evidence="9" type="ORF">M9405_02765</name>
</gene>
<evidence type="ECO:0000256" key="4">
    <source>
        <dbReference type="ARBA" id="ARBA00022980"/>
    </source>
</evidence>
<name>A0ABY4SSS7_9ENTR</name>
<dbReference type="InterPro" id="IPR023798">
    <property type="entry name" value="Ribosomal_uS7_dom"/>
</dbReference>
<accession>A0ABY4SSS7</accession>
<dbReference type="PIRSF" id="PIRSF002122">
    <property type="entry name" value="RPS7p_RPS7a_RPS5e_RPS7o"/>
    <property type="match status" value="1"/>
</dbReference>
<dbReference type="PROSITE" id="PS00052">
    <property type="entry name" value="RIBOSOMAL_S7"/>
    <property type="match status" value="1"/>
</dbReference>
<dbReference type="EMBL" id="CP097762">
    <property type="protein sequence ID" value="URJ25041.1"/>
    <property type="molecule type" value="Genomic_DNA"/>
</dbReference>
<evidence type="ECO:0000259" key="8">
    <source>
        <dbReference type="Pfam" id="PF00177"/>
    </source>
</evidence>
<dbReference type="Pfam" id="PF00177">
    <property type="entry name" value="Ribosomal_S7"/>
    <property type="match status" value="1"/>
</dbReference>
<dbReference type="NCBIfam" id="TIGR01029">
    <property type="entry name" value="rpsG_bact"/>
    <property type="match status" value="1"/>
</dbReference>
<dbReference type="Gene3D" id="1.10.455.10">
    <property type="entry name" value="Ribosomal protein S7 domain"/>
    <property type="match status" value="1"/>
</dbReference>
<evidence type="ECO:0000256" key="7">
    <source>
        <dbReference type="RuleBase" id="RU003619"/>
    </source>
</evidence>
<evidence type="ECO:0000313" key="9">
    <source>
        <dbReference type="EMBL" id="URJ25041.1"/>
    </source>
</evidence>
<feature type="domain" description="Small ribosomal subunit protein uS7" evidence="8">
    <location>
        <begin position="3"/>
        <end position="156"/>
    </location>
</feature>
<evidence type="ECO:0000256" key="5">
    <source>
        <dbReference type="ARBA" id="ARBA00023274"/>
    </source>
</evidence>
<dbReference type="InterPro" id="IPR005717">
    <property type="entry name" value="Ribosomal_uS7_bac/org-type"/>
</dbReference>
<dbReference type="RefSeq" id="WP_250223172.1">
    <property type="nucleotide sequence ID" value="NZ_CP097762.1"/>
</dbReference>
<comment type="function">
    <text evidence="6">One of the primary rRNA binding proteins, it binds directly to 16S rRNA where it nucleates assembly of the head domain of the 30S subunit. Is located at the subunit interface close to the decoding center, probably blocks exit of the E-site tRNA.</text>
</comment>
<evidence type="ECO:0000256" key="2">
    <source>
        <dbReference type="ARBA" id="ARBA00022730"/>
    </source>
</evidence>
<keyword evidence="10" id="KW-1185">Reference proteome</keyword>
<dbReference type="InterPro" id="IPR000235">
    <property type="entry name" value="Ribosomal_uS7"/>
</dbReference>
<dbReference type="Proteomes" id="UP001056834">
    <property type="component" value="Chromosome"/>
</dbReference>
<evidence type="ECO:0000256" key="3">
    <source>
        <dbReference type="ARBA" id="ARBA00022884"/>
    </source>
</evidence>
<comment type="subunit">
    <text evidence="6">Part of the 30S ribosomal subunit. Contacts proteins S9 and S11.</text>
</comment>
<dbReference type="HAMAP" id="MF_00480_B">
    <property type="entry name" value="Ribosomal_uS7_B"/>
    <property type="match status" value="1"/>
</dbReference>
<evidence type="ECO:0000313" key="10">
    <source>
        <dbReference type="Proteomes" id="UP001056834"/>
    </source>
</evidence>
<proteinExistence type="inferred from homology"/>
<protein>
    <recommendedName>
        <fullName evidence="6">Small ribosomal subunit protein uS7</fullName>
    </recommendedName>
</protein>
<dbReference type="InterPro" id="IPR020606">
    <property type="entry name" value="Ribosomal_uS7_CS"/>
</dbReference>
<keyword evidence="5 6" id="KW-0687">Ribonucleoprotein</keyword>
<dbReference type="CDD" id="cd14869">
    <property type="entry name" value="uS7_Bacteria"/>
    <property type="match status" value="1"/>
</dbReference>
<keyword evidence="4 6" id="KW-0689">Ribosomal protein</keyword>